<name>A0ABS7J8E3_9SPHN</name>
<keyword evidence="4" id="KW-0472">Membrane</keyword>
<evidence type="ECO:0000313" key="7">
    <source>
        <dbReference type="EMBL" id="MBX7483607.1"/>
    </source>
</evidence>
<dbReference type="InterPro" id="IPR003660">
    <property type="entry name" value="HAMP_dom"/>
</dbReference>
<dbReference type="Gene3D" id="6.10.340.10">
    <property type="match status" value="1"/>
</dbReference>
<dbReference type="EMBL" id="JAIGNO010000011">
    <property type="protein sequence ID" value="MBX7483607.1"/>
    <property type="molecule type" value="Genomic_DNA"/>
</dbReference>
<feature type="domain" description="HAMP" evidence="6">
    <location>
        <begin position="89"/>
        <end position="142"/>
    </location>
</feature>
<comment type="caution">
    <text evidence="7">The sequence shown here is derived from an EMBL/GenBank/DDBJ whole genome shotgun (WGS) entry which is preliminary data.</text>
</comment>
<evidence type="ECO:0000259" key="5">
    <source>
        <dbReference type="PROSITE" id="PS50111"/>
    </source>
</evidence>
<evidence type="ECO:0000256" key="2">
    <source>
        <dbReference type="ARBA" id="ARBA00029447"/>
    </source>
</evidence>
<evidence type="ECO:0000256" key="1">
    <source>
        <dbReference type="ARBA" id="ARBA00023224"/>
    </source>
</evidence>
<dbReference type="Proteomes" id="UP000755104">
    <property type="component" value="Unassembled WGS sequence"/>
</dbReference>
<dbReference type="InterPro" id="IPR004089">
    <property type="entry name" value="MCPsignal_dom"/>
</dbReference>
<dbReference type="Pfam" id="PF00015">
    <property type="entry name" value="MCPsignal"/>
    <property type="match status" value="1"/>
</dbReference>
<dbReference type="PROSITE" id="PS50885">
    <property type="entry name" value="HAMP"/>
    <property type="match status" value="1"/>
</dbReference>
<keyword evidence="8" id="KW-1185">Reference proteome</keyword>
<dbReference type="SMART" id="SM00283">
    <property type="entry name" value="MA"/>
    <property type="match status" value="1"/>
</dbReference>
<proteinExistence type="inferred from homology"/>
<dbReference type="Gene3D" id="1.10.287.950">
    <property type="entry name" value="Methyl-accepting chemotaxis protein"/>
    <property type="match status" value="1"/>
</dbReference>
<dbReference type="PANTHER" id="PTHR32089">
    <property type="entry name" value="METHYL-ACCEPTING CHEMOTAXIS PROTEIN MCPB"/>
    <property type="match status" value="1"/>
</dbReference>
<sequence>MLSRIRMRVTDAQKSRGTQAQWQEFSDSIYVEGQAFVDQAIQAREDIERIGEASDTATQTMVLWLFVGFFGIAITGLSVAWISSRVLGRDVSGTLSRMTDVATRLAHGEKNIHIPATHRHDEIGDLARALEIFLQAARQIELLAQERETLQRERGRELVVFAKKFEATVGDVVNGVASASTQLQTTAGSMADTAEQATTQASIVSSSMTHASHGVTAAAAASDEFAMSIGEISRQAAHSAELARKATDTAGGADEKISALAVSAGQVGQIVELIQSIAKRTNLLALNASIEAARGGEAGRGFAVVASEVKELAAQTSRATEDVARQIRAMQDSTGASVSALRSIVGQIKELEATAISIASAVDQQSLAGQDLARSIGLAARSTDEVSSNIVHVREASLATGTAANQVLNSSTELEAQANTLKSQVASFLQHVRAA</sequence>
<evidence type="ECO:0000313" key="8">
    <source>
        <dbReference type="Proteomes" id="UP000755104"/>
    </source>
</evidence>
<organism evidence="7 8">
    <name type="scientific">Qipengyuania qiaonensis</name>
    <dbReference type="NCBI Taxonomy" id="2867240"/>
    <lineage>
        <taxon>Bacteria</taxon>
        <taxon>Pseudomonadati</taxon>
        <taxon>Pseudomonadota</taxon>
        <taxon>Alphaproteobacteria</taxon>
        <taxon>Sphingomonadales</taxon>
        <taxon>Erythrobacteraceae</taxon>
        <taxon>Qipengyuania</taxon>
    </lineage>
</organism>
<evidence type="ECO:0000259" key="6">
    <source>
        <dbReference type="PROSITE" id="PS50885"/>
    </source>
</evidence>
<evidence type="ECO:0000256" key="4">
    <source>
        <dbReference type="SAM" id="Phobius"/>
    </source>
</evidence>
<dbReference type="SUPFAM" id="SSF58104">
    <property type="entry name" value="Methyl-accepting chemotaxis protein (MCP) signaling domain"/>
    <property type="match status" value="1"/>
</dbReference>
<gene>
    <name evidence="7" type="ORF">K3174_13815</name>
</gene>
<protein>
    <submittedName>
        <fullName evidence="7">Methyl-accepting chemotaxis protein</fullName>
    </submittedName>
</protein>
<feature type="domain" description="Methyl-accepting transducer" evidence="5">
    <location>
        <begin position="179"/>
        <end position="415"/>
    </location>
</feature>
<comment type="similarity">
    <text evidence="2">Belongs to the methyl-accepting chemotaxis (MCP) protein family.</text>
</comment>
<dbReference type="CDD" id="cd06225">
    <property type="entry name" value="HAMP"/>
    <property type="match status" value="1"/>
</dbReference>
<dbReference type="PROSITE" id="PS50111">
    <property type="entry name" value="CHEMOTAXIS_TRANSDUC_2"/>
    <property type="match status" value="1"/>
</dbReference>
<evidence type="ECO:0000256" key="3">
    <source>
        <dbReference type="PROSITE-ProRule" id="PRU00284"/>
    </source>
</evidence>
<keyword evidence="4" id="KW-0812">Transmembrane</keyword>
<accession>A0ABS7J8E3</accession>
<keyword evidence="4" id="KW-1133">Transmembrane helix</keyword>
<feature type="transmembrane region" description="Helical" evidence="4">
    <location>
        <begin position="62"/>
        <end position="82"/>
    </location>
</feature>
<dbReference type="PANTHER" id="PTHR32089:SF112">
    <property type="entry name" value="LYSOZYME-LIKE PROTEIN-RELATED"/>
    <property type="match status" value="1"/>
</dbReference>
<reference evidence="7 8" key="1">
    <citation type="submission" date="2021-08" db="EMBL/GenBank/DDBJ databases">
        <title>Comparative Genomics Analysis of the Genus Qipengyuania Reveals Extensive Genetic Diversity and Metabolic Versatility, Including the Description of Fifteen Novel Species.</title>
        <authorList>
            <person name="Liu Y."/>
        </authorList>
    </citation>
    <scope>NUCLEOTIDE SEQUENCE [LARGE SCALE GENOMIC DNA]</scope>
    <source>
        <strain evidence="7 8">6D47A</strain>
    </source>
</reference>
<keyword evidence="1 3" id="KW-0807">Transducer</keyword>
<dbReference type="SMART" id="SM00304">
    <property type="entry name" value="HAMP"/>
    <property type="match status" value="1"/>
</dbReference>
<dbReference type="Pfam" id="PF00672">
    <property type="entry name" value="HAMP"/>
    <property type="match status" value="1"/>
</dbReference>